<name>A0A2Z7B3T9_9LAMI</name>
<accession>A0A2Z7B3T9</accession>
<evidence type="ECO:0000313" key="3">
    <source>
        <dbReference type="Proteomes" id="UP000250235"/>
    </source>
</evidence>
<gene>
    <name evidence="2" type="ORF">F511_20470</name>
</gene>
<keyword evidence="3" id="KW-1185">Reference proteome</keyword>
<reference evidence="2 3" key="1">
    <citation type="journal article" date="2015" name="Proc. Natl. Acad. Sci. U.S.A.">
        <title>The resurrection genome of Boea hygrometrica: A blueprint for survival of dehydration.</title>
        <authorList>
            <person name="Xiao L."/>
            <person name="Yang G."/>
            <person name="Zhang L."/>
            <person name="Yang X."/>
            <person name="Zhao S."/>
            <person name="Ji Z."/>
            <person name="Zhou Q."/>
            <person name="Hu M."/>
            <person name="Wang Y."/>
            <person name="Chen M."/>
            <person name="Xu Y."/>
            <person name="Jin H."/>
            <person name="Xiao X."/>
            <person name="Hu G."/>
            <person name="Bao F."/>
            <person name="Hu Y."/>
            <person name="Wan P."/>
            <person name="Li L."/>
            <person name="Deng X."/>
            <person name="Kuang T."/>
            <person name="Xiang C."/>
            <person name="Zhu J.K."/>
            <person name="Oliver M.J."/>
            <person name="He Y."/>
        </authorList>
    </citation>
    <scope>NUCLEOTIDE SEQUENCE [LARGE SCALE GENOMIC DNA]</scope>
    <source>
        <strain evidence="3">cv. XS01</strain>
    </source>
</reference>
<feature type="compositionally biased region" description="Basic and acidic residues" evidence="1">
    <location>
        <begin position="46"/>
        <end position="58"/>
    </location>
</feature>
<proteinExistence type="predicted"/>
<feature type="region of interest" description="Disordered" evidence="1">
    <location>
        <begin position="1"/>
        <end position="66"/>
    </location>
</feature>
<protein>
    <submittedName>
        <fullName evidence="2">Uncharacterized protein</fullName>
    </submittedName>
</protein>
<sequence length="191" mass="20280">MQPTRPEDALCFWPPSSSHPDGAPLAGPPPGPAAPTQTIHGPNYGRTRENEPWPETKPRRQNSRRIATRNHLTAAAAITQRAAHGRTLAAPCADDIARPRAWTPTRFTGNPALQVGGGRFSLIRSTTGIRIPSSVYTRRSEKFDTNGIFSSRRSEQVQSRQAAARAAAGGGAWVEARSRGELGGGAAAIGG</sequence>
<dbReference type="Proteomes" id="UP000250235">
    <property type="component" value="Unassembled WGS sequence"/>
</dbReference>
<dbReference type="EMBL" id="KV010035">
    <property type="protein sequence ID" value="KZV28670.1"/>
    <property type="molecule type" value="Genomic_DNA"/>
</dbReference>
<evidence type="ECO:0000313" key="2">
    <source>
        <dbReference type="EMBL" id="KZV28670.1"/>
    </source>
</evidence>
<evidence type="ECO:0000256" key="1">
    <source>
        <dbReference type="SAM" id="MobiDB-lite"/>
    </source>
</evidence>
<organism evidence="2 3">
    <name type="scientific">Dorcoceras hygrometricum</name>
    <dbReference type="NCBI Taxonomy" id="472368"/>
    <lineage>
        <taxon>Eukaryota</taxon>
        <taxon>Viridiplantae</taxon>
        <taxon>Streptophyta</taxon>
        <taxon>Embryophyta</taxon>
        <taxon>Tracheophyta</taxon>
        <taxon>Spermatophyta</taxon>
        <taxon>Magnoliopsida</taxon>
        <taxon>eudicotyledons</taxon>
        <taxon>Gunneridae</taxon>
        <taxon>Pentapetalae</taxon>
        <taxon>asterids</taxon>
        <taxon>lamiids</taxon>
        <taxon>Lamiales</taxon>
        <taxon>Gesneriaceae</taxon>
        <taxon>Didymocarpoideae</taxon>
        <taxon>Trichosporeae</taxon>
        <taxon>Loxocarpinae</taxon>
        <taxon>Dorcoceras</taxon>
    </lineage>
</organism>
<dbReference type="AlphaFoldDB" id="A0A2Z7B3T9"/>